<keyword evidence="4 5" id="KW-0472">Membrane</keyword>
<dbReference type="PANTHER" id="PTHR13285">
    <property type="entry name" value="ACYLTRANSFERASE"/>
    <property type="match status" value="1"/>
</dbReference>
<feature type="transmembrane region" description="Helical" evidence="5">
    <location>
        <begin position="134"/>
        <end position="163"/>
    </location>
</feature>
<name>A0ABT7EAJ7_9FIRM</name>
<keyword evidence="3 5" id="KW-1133">Transmembrane helix</keyword>
<feature type="transmembrane region" description="Helical" evidence="5">
    <location>
        <begin position="257"/>
        <end position="274"/>
    </location>
</feature>
<dbReference type="InterPro" id="IPR004299">
    <property type="entry name" value="MBOAT_fam"/>
</dbReference>
<evidence type="ECO:0000256" key="5">
    <source>
        <dbReference type="SAM" id="Phobius"/>
    </source>
</evidence>
<evidence type="ECO:0000256" key="4">
    <source>
        <dbReference type="ARBA" id="ARBA00023136"/>
    </source>
</evidence>
<feature type="transmembrane region" description="Helical" evidence="5">
    <location>
        <begin position="224"/>
        <end position="245"/>
    </location>
</feature>
<protein>
    <submittedName>
        <fullName evidence="6">DHHW family protein</fullName>
    </submittedName>
</protein>
<feature type="transmembrane region" description="Helical" evidence="5">
    <location>
        <begin position="45"/>
        <end position="63"/>
    </location>
</feature>
<dbReference type="InterPro" id="IPR025945">
    <property type="entry name" value="DHHW"/>
</dbReference>
<feature type="transmembrane region" description="Helical" evidence="5">
    <location>
        <begin position="175"/>
        <end position="195"/>
    </location>
</feature>
<evidence type="ECO:0000256" key="2">
    <source>
        <dbReference type="ARBA" id="ARBA00022692"/>
    </source>
</evidence>
<comment type="subcellular location">
    <subcellularLocation>
        <location evidence="1">Membrane</location>
        <topology evidence="1">Multi-pass membrane protein</topology>
    </subcellularLocation>
</comment>
<organism evidence="6 7">
    <name type="scientific">Romboutsia sedimentorum</name>
    <dbReference type="NCBI Taxonomy" id="1368474"/>
    <lineage>
        <taxon>Bacteria</taxon>
        <taxon>Bacillati</taxon>
        <taxon>Bacillota</taxon>
        <taxon>Clostridia</taxon>
        <taxon>Peptostreptococcales</taxon>
        <taxon>Peptostreptococcaceae</taxon>
        <taxon>Romboutsia</taxon>
    </lineage>
</organism>
<evidence type="ECO:0000256" key="1">
    <source>
        <dbReference type="ARBA" id="ARBA00004141"/>
    </source>
</evidence>
<dbReference type="InterPro" id="IPR051085">
    <property type="entry name" value="MB_O-acyltransferase"/>
</dbReference>
<dbReference type="Pfam" id="PF03062">
    <property type="entry name" value="MBOAT"/>
    <property type="match status" value="1"/>
</dbReference>
<proteinExistence type="predicted"/>
<dbReference type="Proteomes" id="UP001301012">
    <property type="component" value="Unassembled WGS sequence"/>
</dbReference>
<accession>A0ABT7EAJ7</accession>
<dbReference type="EMBL" id="JASKYM010000004">
    <property type="protein sequence ID" value="MDK2563953.1"/>
    <property type="molecule type" value="Genomic_DNA"/>
</dbReference>
<dbReference type="RefSeq" id="WP_284132885.1">
    <property type="nucleotide sequence ID" value="NZ_JASKYM010000004.1"/>
</dbReference>
<evidence type="ECO:0000313" key="6">
    <source>
        <dbReference type="EMBL" id="MDK2563953.1"/>
    </source>
</evidence>
<keyword evidence="7" id="KW-1185">Reference proteome</keyword>
<gene>
    <name evidence="6" type="ORF">QOZ84_10355</name>
</gene>
<sequence length="587" mass="67768">MTFNNINNFTEGSKKFLIGLAKKVLLANNIGLLWTTISSLNTSNLSVLTAWIGIIAFTFKIYFNFSGYYDMAIGISKMFGLNLLESFDYPYMSKSITEFFKRWNLSLGDYFRKYIYISFEGNKHYLKNQFIDFFIVWILIAFFSGGIWNFLLWGIYFSVILLIEKFYLKEKLDNLPNFVAHIYTMLIVMIGWVLFSLDNLSMVGQYLKVMFFMSGNSIIDSASIYYLYTNIISFVILTLCATPYLSKRFNKLQSNTSTILLNVLILFLSVSYLVSDNYNHKENFFTYVKTSTDLLLGKKDINNVYLGADGYLLKNFAPSDDKTINNTIKSLNDFSNKHKDTKTYICVMPTSASILKNKLPKFAPSKDQEKYLKNLSSSLNKNIKYIDTYKALNDAKDKYIYYKTDNHLTTLGAYTSFFKISEKMQLDSNAYYDIKKVSNDFNGSLSLESGLRFNQRDDIDIYIPEGNKSSVVVDYLDNKKKTTSLYNTQNLNAENKYDVFLDGNHPIVEINTTTNTQRQLLLIKDSYANTFVPFLTDNYSKIVVIDPMYYKGDLSKLIDNGKFSDILFLYNANTFFCDNSLAKLLNK</sequence>
<keyword evidence="2 5" id="KW-0812">Transmembrane</keyword>
<comment type="caution">
    <text evidence="6">The sequence shown here is derived from an EMBL/GenBank/DDBJ whole genome shotgun (WGS) entry which is preliminary data.</text>
</comment>
<dbReference type="PANTHER" id="PTHR13285:SF18">
    <property type="entry name" value="PROTEIN-CYSTEINE N-PALMITOYLTRANSFERASE RASP"/>
    <property type="match status" value="1"/>
</dbReference>
<evidence type="ECO:0000313" key="7">
    <source>
        <dbReference type="Proteomes" id="UP001301012"/>
    </source>
</evidence>
<evidence type="ECO:0000256" key="3">
    <source>
        <dbReference type="ARBA" id="ARBA00022989"/>
    </source>
</evidence>
<reference evidence="6 7" key="1">
    <citation type="submission" date="2023-05" db="EMBL/GenBank/DDBJ databases">
        <title>Rombocin, a short stable natural nisin variant, displays selective antimicrobial activity against Listeria monocytogenes and employs dual mode of action to kill target bacterial strains.</title>
        <authorList>
            <person name="Wambui J."/>
            <person name="Stephan R."/>
            <person name="Kuipers O.P."/>
        </authorList>
    </citation>
    <scope>NUCLEOTIDE SEQUENCE [LARGE SCALE GENOMIC DNA]</scope>
    <source>
        <strain evidence="6 7">RC002</strain>
    </source>
</reference>
<dbReference type="Pfam" id="PF14286">
    <property type="entry name" value="DHHW"/>
    <property type="match status" value="1"/>
</dbReference>